<proteinExistence type="predicted"/>
<evidence type="ECO:0000313" key="3">
    <source>
        <dbReference type="Proteomes" id="UP000323166"/>
    </source>
</evidence>
<feature type="transmembrane region" description="Helical" evidence="1">
    <location>
        <begin position="72"/>
        <end position="92"/>
    </location>
</feature>
<evidence type="ECO:0000256" key="1">
    <source>
        <dbReference type="SAM" id="Phobius"/>
    </source>
</evidence>
<keyword evidence="1" id="KW-1133">Transmembrane helix</keyword>
<dbReference type="EMBL" id="VNHM01000004">
    <property type="protein sequence ID" value="TYO96544.1"/>
    <property type="molecule type" value="Genomic_DNA"/>
</dbReference>
<keyword evidence="1" id="KW-0472">Membrane</keyword>
<keyword evidence="1" id="KW-0812">Transmembrane</keyword>
<protein>
    <submittedName>
        <fullName evidence="2">Uncharacterized protein</fullName>
    </submittedName>
</protein>
<accession>A0A5S4ZUS4</accession>
<sequence length="106" mass="11937">MINLNGVPGMHTAVATLTPAPLVFLFYRTPKHLTLAVSIICMAFITLGELLTYQAPAIFFSLEISELSNQKLLWLIVNRLPIIATALTAFWLSKTRWYMKYGAINH</sequence>
<dbReference type="Proteomes" id="UP000323166">
    <property type="component" value="Unassembled WGS sequence"/>
</dbReference>
<evidence type="ECO:0000313" key="2">
    <source>
        <dbReference type="EMBL" id="TYO96544.1"/>
    </source>
</evidence>
<feature type="transmembrane region" description="Helical" evidence="1">
    <location>
        <begin position="33"/>
        <end position="52"/>
    </location>
</feature>
<organism evidence="2 3">
    <name type="scientific">Desulfallas thermosapovorans DSM 6562</name>
    <dbReference type="NCBI Taxonomy" id="1121431"/>
    <lineage>
        <taxon>Bacteria</taxon>
        <taxon>Bacillati</taxon>
        <taxon>Bacillota</taxon>
        <taxon>Clostridia</taxon>
        <taxon>Eubacteriales</taxon>
        <taxon>Desulfallaceae</taxon>
        <taxon>Desulfallas</taxon>
    </lineage>
</organism>
<name>A0A5S4ZUS4_9FIRM</name>
<reference evidence="2 3" key="1">
    <citation type="submission" date="2019-07" db="EMBL/GenBank/DDBJ databases">
        <title>Genomic Encyclopedia of Type Strains, Phase I: the one thousand microbial genomes (KMG-I) project.</title>
        <authorList>
            <person name="Kyrpides N."/>
        </authorList>
    </citation>
    <scope>NUCLEOTIDE SEQUENCE [LARGE SCALE GENOMIC DNA]</scope>
    <source>
        <strain evidence="2 3">DSM 6562</strain>
    </source>
</reference>
<comment type="caution">
    <text evidence="2">The sequence shown here is derived from an EMBL/GenBank/DDBJ whole genome shotgun (WGS) entry which is preliminary data.</text>
</comment>
<keyword evidence="3" id="KW-1185">Reference proteome</keyword>
<feature type="transmembrane region" description="Helical" evidence="1">
    <location>
        <begin position="6"/>
        <end position="26"/>
    </location>
</feature>
<dbReference type="AlphaFoldDB" id="A0A5S4ZUS4"/>
<dbReference type="RefSeq" id="WP_166511048.1">
    <property type="nucleotide sequence ID" value="NZ_VNHM01000004.1"/>
</dbReference>
<gene>
    <name evidence="2" type="ORF">LX24_01013</name>
</gene>